<evidence type="ECO:0000313" key="2">
    <source>
        <dbReference type="Proteomes" id="UP001143910"/>
    </source>
</evidence>
<dbReference type="Proteomes" id="UP001143910">
    <property type="component" value="Unassembled WGS sequence"/>
</dbReference>
<accession>A0ACC1MDM8</accession>
<name>A0ACC1MDM8_9HYPO</name>
<gene>
    <name evidence="1" type="ORF">NQ176_g11221</name>
</gene>
<evidence type="ECO:0000313" key="1">
    <source>
        <dbReference type="EMBL" id="KAJ2957834.1"/>
    </source>
</evidence>
<dbReference type="EMBL" id="JANJQO010003613">
    <property type="protein sequence ID" value="KAJ2957834.1"/>
    <property type="molecule type" value="Genomic_DNA"/>
</dbReference>
<reference evidence="1" key="1">
    <citation type="submission" date="2022-08" db="EMBL/GenBank/DDBJ databases">
        <title>Genome Sequence of Lecanicillium fungicola.</title>
        <authorList>
            <person name="Buettner E."/>
        </authorList>
    </citation>
    <scope>NUCLEOTIDE SEQUENCE</scope>
    <source>
        <strain evidence="1">Babe33</strain>
    </source>
</reference>
<sequence>MALKKLKGQTDNVTVYALDGKGKDFDDTKDPDYKPRRKRASAGWATGTATPSEAGGSRARGWRRARGRSRGGRPAGGMAAAGRGKQGASTAGPVSMPTPARWEDLDEEGEDDEAMDEDLEEGGEEDYDVAMGL</sequence>
<keyword evidence="2" id="KW-1185">Reference proteome</keyword>
<proteinExistence type="predicted"/>
<protein>
    <submittedName>
        <fullName evidence="1">Uncharacterized protein</fullName>
    </submittedName>
</protein>
<comment type="caution">
    <text evidence="1">The sequence shown here is derived from an EMBL/GenBank/DDBJ whole genome shotgun (WGS) entry which is preliminary data.</text>
</comment>
<organism evidence="1 2">
    <name type="scientific">Zarea fungicola</name>
    <dbReference type="NCBI Taxonomy" id="93591"/>
    <lineage>
        <taxon>Eukaryota</taxon>
        <taxon>Fungi</taxon>
        <taxon>Dikarya</taxon>
        <taxon>Ascomycota</taxon>
        <taxon>Pezizomycotina</taxon>
        <taxon>Sordariomycetes</taxon>
        <taxon>Hypocreomycetidae</taxon>
        <taxon>Hypocreales</taxon>
        <taxon>Cordycipitaceae</taxon>
        <taxon>Zarea</taxon>
    </lineage>
</organism>